<dbReference type="Proteomes" id="UP001153331">
    <property type="component" value="Unassembled WGS sequence"/>
</dbReference>
<gene>
    <name evidence="1" type="ORF">OPT61_g8462</name>
</gene>
<name>A0ACC2HY45_9PLEO</name>
<organism evidence="1 2">
    <name type="scientific">Boeremia exigua</name>
    <dbReference type="NCBI Taxonomy" id="749465"/>
    <lineage>
        <taxon>Eukaryota</taxon>
        <taxon>Fungi</taxon>
        <taxon>Dikarya</taxon>
        <taxon>Ascomycota</taxon>
        <taxon>Pezizomycotina</taxon>
        <taxon>Dothideomycetes</taxon>
        <taxon>Pleosporomycetidae</taxon>
        <taxon>Pleosporales</taxon>
        <taxon>Pleosporineae</taxon>
        <taxon>Didymellaceae</taxon>
        <taxon>Boeremia</taxon>
    </lineage>
</organism>
<evidence type="ECO:0000313" key="2">
    <source>
        <dbReference type="Proteomes" id="UP001153331"/>
    </source>
</evidence>
<dbReference type="EMBL" id="JAPHNI010000817">
    <property type="protein sequence ID" value="KAJ8108021.1"/>
    <property type="molecule type" value="Genomic_DNA"/>
</dbReference>
<protein>
    <submittedName>
        <fullName evidence="1">Uncharacterized protein</fullName>
    </submittedName>
</protein>
<reference evidence="1" key="1">
    <citation type="submission" date="2022-11" db="EMBL/GenBank/DDBJ databases">
        <title>Genome Sequence of Boeremia exigua.</title>
        <authorList>
            <person name="Buettner E."/>
        </authorList>
    </citation>
    <scope>NUCLEOTIDE SEQUENCE</scope>
    <source>
        <strain evidence="1">CU02</strain>
    </source>
</reference>
<evidence type="ECO:0000313" key="1">
    <source>
        <dbReference type="EMBL" id="KAJ8108021.1"/>
    </source>
</evidence>
<comment type="caution">
    <text evidence="1">The sequence shown here is derived from an EMBL/GenBank/DDBJ whole genome shotgun (WGS) entry which is preliminary data.</text>
</comment>
<keyword evidence="2" id="KW-1185">Reference proteome</keyword>
<sequence>MFSDDIQCCAIHRTKVSLNAVDRERGGLEDVSVVNAVPPSAIGFSIILLILTDPPHASVHTSILGESDGGALAWMSLLDPSATQTPDHRAAVAARLPIWAAATYLAGPKASSWYHVGQRCHQYRPPGSRSPRGSVRRTQLPPGRRLIGLKSKTAYTRSTQALRLSPPRGKPRSLISNKSRAC</sequence>
<proteinExistence type="predicted"/>
<accession>A0ACC2HY45</accession>